<dbReference type="KEGG" id="vpo:Kpol_1050p84"/>
<dbReference type="InterPro" id="IPR036726">
    <property type="entry name" value="GTP1_OBG_dom_sf"/>
</dbReference>
<dbReference type="EMBL" id="DS480381">
    <property type="protein sequence ID" value="EDO19224.1"/>
    <property type="molecule type" value="Genomic_DNA"/>
</dbReference>
<dbReference type="InterPro" id="IPR006073">
    <property type="entry name" value="GTP-bd"/>
</dbReference>
<dbReference type="GO" id="GO:1902775">
    <property type="term" value="P:mitochondrial large ribosomal subunit assembly"/>
    <property type="evidence" value="ECO:0007669"/>
    <property type="project" value="EnsemblFungi"/>
</dbReference>
<feature type="domain" description="Obg" evidence="5">
    <location>
        <begin position="115"/>
        <end position="371"/>
    </location>
</feature>
<dbReference type="InterPro" id="IPR045086">
    <property type="entry name" value="OBG_GTPase"/>
</dbReference>
<evidence type="ECO:0000256" key="1">
    <source>
        <dbReference type="ARBA" id="ARBA00007699"/>
    </source>
</evidence>
<dbReference type="GO" id="GO:0043022">
    <property type="term" value="F:ribosome binding"/>
    <property type="evidence" value="ECO:0007669"/>
    <property type="project" value="EnsemblFungi"/>
</dbReference>
<dbReference type="STRING" id="436907.A7TEX8"/>
<evidence type="ECO:0000313" key="7">
    <source>
        <dbReference type="Proteomes" id="UP000000267"/>
    </source>
</evidence>
<dbReference type="GO" id="GO:0005743">
    <property type="term" value="C:mitochondrial inner membrane"/>
    <property type="evidence" value="ECO:0007669"/>
    <property type="project" value="EnsemblFungi"/>
</dbReference>
<feature type="domain" description="OBG-type G" evidence="4">
    <location>
        <begin position="372"/>
        <end position="544"/>
    </location>
</feature>
<dbReference type="InterPro" id="IPR031167">
    <property type="entry name" value="G_OBG"/>
</dbReference>
<dbReference type="PhylomeDB" id="A7TEX8"/>
<dbReference type="GO" id="GO:0005525">
    <property type="term" value="F:GTP binding"/>
    <property type="evidence" value="ECO:0007669"/>
    <property type="project" value="UniProtKB-KW"/>
</dbReference>
<name>A7TEX8_VANPO</name>
<reference evidence="6 7" key="1">
    <citation type="journal article" date="2007" name="Proc. Natl. Acad. Sci. U.S.A.">
        <title>Independent sorting-out of thousands of duplicated gene pairs in two yeast species descended from a whole-genome duplication.</title>
        <authorList>
            <person name="Scannell D.R."/>
            <person name="Frank A.C."/>
            <person name="Conant G.C."/>
            <person name="Byrne K.P."/>
            <person name="Woolfit M."/>
            <person name="Wolfe K.H."/>
        </authorList>
    </citation>
    <scope>NUCLEOTIDE SEQUENCE [LARGE SCALE GENOMIC DNA]</scope>
    <source>
        <strain evidence="7">ATCC 22028 / DSM 70294 / BCRC 21397 / CBS 2163 / NBRC 10782 / NRRL Y-8283 / UCD 57-17</strain>
    </source>
</reference>
<dbReference type="HOGENOM" id="CLU_011747_2_6_1"/>
<dbReference type="InParanoid" id="A7TEX8"/>
<dbReference type="InterPro" id="IPR005225">
    <property type="entry name" value="Small_GTP-bd"/>
</dbReference>
<evidence type="ECO:0000256" key="3">
    <source>
        <dbReference type="ARBA" id="ARBA00023134"/>
    </source>
</evidence>
<dbReference type="OMA" id="PRVGHWE"/>
<dbReference type="FunFam" id="2.70.210.12:FF:000001">
    <property type="entry name" value="GTPase Obg"/>
    <property type="match status" value="1"/>
</dbReference>
<dbReference type="CDD" id="cd01898">
    <property type="entry name" value="Obg"/>
    <property type="match status" value="1"/>
</dbReference>
<dbReference type="Proteomes" id="UP000000267">
    <property type="component" value="Unassembled WGS sequence"/>
</dbReference>
<dbReference type="NCBIfam" id="TIGR00231">
    <property type="entry name" value="small_GTP"/>
    <property type="match status" value="1"/>
</dbReference>
<evidence type="ECO:0008006" key="8">
    <source>
        <dbReference type="Google" id="ProtNLM"/>
    </source>
</evidence>
<dbReference type="eggNOG" id="KOG1489">
    <property type="taxonomic scope" value="Eukaryota"/>
</dbReference>
<dbReference type="Pfam" id="PF01926">
    <property type="entry name" value="MMR_HSR1"/>
    <property type="match status" value="1"/>
</dbReference>
<evidence type="ECO:0000259" key="4">
    <source>
        <dbReference type="PROSITE" id="PS51710"/>
    </source>
</evidence>
<dbReference type="InterPro" id="IPR027417">
    <property type="entry name" value="P-loop_NTPase"/>
</dbReference>
<organism evidence="7">
    <name type="scientific">Vanderwaltozyma polyspora (strain ATCC 22028 / DSM 70294 / BCRC 21397 / CBS 2163 / NBRC 10782 / NRRL Y-8283 / UCD 57-17)</name>
    <name type="common">Kluyveromyces polysporus</name>
    <dbReference type="NCBI Taxonomy" id="436907"/>
    <lineage>
        <taxon>Eukaryota</taxon>
        <taxon>Fungi</taxon>
        <taxon>Dikarya</taxon>
        <taxon>Ascomycota</taxon>
        <taxon>Saccharomycotina</taxon>
        <taxon>Saccharomycetes</taxon>
        <taxon>Saccharomycetales</taxon>
        <taxon>Saccharomycetaceae</taxon>
        <taxon>Vanderwaltozyma</taxon>
    </lineage>
</organism>
<dbReference type="PANTHER" id="PTHR11702:SF31">
    <property type="entry name" value="MITOCHONDRIAL RIBOSOME-ASSOCIATED GTPASE 2"/>
    <property type="match status" value="1"/>
</dbReference>
<dbReference type="SUPFAM" id="SSF52540">
    <property type="entry name" value="P-loop containing nucleoside triphosphate hydrolases"/>
    <property type="match status" value="1"/>
</dbReference>
<dbReference type="GeneID" id="5547558"/>
<comment type="similarity">
    <text evidence="1">Belongs to the TRAFAC class OBG-HflX-like GTPase superfamily. OBG GTPase family.</text>
</comment>
<gene>
    <name evidence="6" type="ORF">Kpol_1050p84</name>
</gene>
<protein>
    <recommendedName>
        <fullName evidence="8">Obg family GTPase CgtA</fullName>
    </recommendedName>
</protein>
<dbReference type="PANTHER" id="PTHR11702">
    <property type="entry name" value="DEVELOPMENTALLY REGULATED GTP-BINDING PROTEIN-RELATED"/>
    <property type="match status" value="1"/>
</dbReference>
<dbReference type="GO" id="GO:0003924">
    <property type="term" value="F:GTPase activity"/>
    <property type="evidence" value="ECO:0007669"/>
    <property type="project" value="InterPro"/>
</dbReference>
<accession>A7TEX8</accession>
<dbReference type="FunCoup" id="A7TEX8">
    <property type="interactions" value="523"/>
</dbReference>
<evidence type="ECO:0000259" key="5">
    <source>
        <dbReference type="PROSITE" id="PS51883"/>
    </source>
</evidence>
<proteinExistence type="inferred from homology"/>
<evidence type="ECO:0000256" key="2">
    <source>
        <dbReference type="ARBA" id="ARBA00022741"/>
    </source>
</evidence>
<dbReference type="PROSITE" id="PS51883">
    <property type="entry name" value="OBG"/>
    <property type="match status" value="1"/>
</dbReference>
<dbReference type="SUPFAM" id="SSF82051">
    <property type="entry name" value="Obg GTP-binding protein N-terminal domain"/>
    <property type="match status" value="1"/>
</dbReference>
<dbReference type="Gene3D" id="3.40.50.300">
    <property type="entry name" value="P-loop containing nucleotide triphosphate hydrolases"/>
    <property type="match status" value="1"/>
</dbReference>
<dbReference type="AlphaFoldDB" id="A7TEX8"/>
<sequence length="550" mass="60993">MSVCYRGGGSLSRYSFFRRTNSGISYKFPASPPSVADNQAWLEHLYQMEHSPSHFDDVSSSRSNAFTEFINFSSEFPYQVTSIPPDSKYINVKASLNNFTNVNYLHNSKNKLQQGGFVDTRIIKCSSGQGGNGVVSFYRDAGRAIGPPDGGDGGDGGSIYVQAVEGMNSLAKLKSSYLASEGSDGAGDQLHGARGRDILIKVPVGTVIRWCLDPGVVRALLRERTPEEKELPLKSFLQSCQKEIQCVGKRKFDKVPEHIQLFRSSYKPGEGWLFKGKPDEYHNGKDWFKDLNRKVKAYDYSLGKSELNNDRFPIFGIDLDKPMNKPLCLLKGGKGGLGNMHFLTQVIRNPRFAKSGRDGLSEYFLFELKTIADLGLVGLPNAGKSTILNRISNSKPRIGHWKFTTLFPTVGTISLGIDKPSFTVADIPGIIEGASQDKGMGLEFIRHIERSTGWVMVISLEEDEPLNQLHTLINELGGPEKIKKKNILVVCNKADIAANDPNSIQKYLNIKEYCDSKGWDSIPISALNNENIDELIFKMSECAKRPNPQS</sequence>
<keyword evidence="2" id="KW-0547">Nucleotide-binding</keyword>
<evidence type="ECO:0000313" key="6">
    <source>
        <dbReference type="EMBL" id="EDO19224.1"/>
    </source>
</evidence>
<dbReference type="Gene3D" id="2.70.210.12">
    <property type="entry name" value="GTP1/OBG domain"/>
    <property type="match status" value="1"/>
</dbReference>
<dbReference type="PROSITE" id="PS51710">
    <property type="entry name" value="G_OBG"/>
    <property type="match status" value="1"/>
</dbReference>
<keyword evidence="3" id="KW-0342">GTP-binding</keyword>
<dbReference type="RefSeq" id="XP_001647082.1">
    <property type="nucleotide sequence ID" value="XM_001647032.1"/>
</dbReference>
<dbReference type="OrthoDB" id="347018at2759"/>
<dbReference type="Pfam" id="PF01018">
    <property type="entry name" value="GTP1_OBG"/>
    <property type="match status" value="2"/>
</dbReference>
<dbReference type="InterPro" id="IPR006169">
    <property type="entry name" value="GTP1_OBG_dom"/>
</dbReference>
<keyword evidence="7" id="KW-1185">Reference proteome</keyword>
<dbReference type="PRINTS" id="PR00326">
    <property type="entry name" value="GTP1OBG"/>
</dbReference>